<feature type="transmembrane region" description="Helical" evidence="6">
    <location>
        <begin position="102"/>
        <end position="124"/>
    </location>
</feature>
<keyword evidence="9" id="KW-1185">Reference proteome</keyword>
<proteinExistence type="predicted"/>
<reference evidence="8" key="1">
    <citation type="submission" date="2022-04" db="EMBL/GenBank/DDBJ databases">
        <title>Flavobacterium pygoscelis sp. nov. isolated from Chinstrap chick (Pygoscelis antarcticus).</title>
        <authorList>
            <person name="Irgang R."/>
            <person name="Poblete-Morales M."/>
            <person name="Avendano-Herrera R."/>
        </authorList>
    </citation>
    <scope>NUCLEOTIDE SEQUENCE</scope>
    <source>
        <strain evidence="8">I-SCBP12n</strain>
    </source>
</reference>
<dbReference type="Pfam" id="PF02656">
    <property type="entry name" value="DUF202"/>
    <property type="match status" value="1"/>
</dbReference>
<evidence type="ECO:0000256" key="3">
    <source>
        <dbReference type="ARBA" id="ARBA00022692"/>
    </source>
</evidence>
<dbReference type="GO" id="GO:0005886">
    <property type="term" value="C:plasma membrane"/>
    <property type="evidence" value="ECO:0007669"/>
    <property type="project" value="UniProtKB-SubCell"/>
</dbReference>
<evidence type="ECO:0000256" key="5">
    <source>
        <dbReference type="ARBA" id="ARBA00023136"/>
    </source>
</evidence>
<dbReference type="PANTHER" id="PTHR34187:SF2">
    <property type="entry name" value="DUF202 DOMAIN-CONTAINING PROTEIN"/>
    <property type="match status" value="1"/>
</dbReference>
<evidence type="ECO:0000313" key="8">
    <source>
        <dbReference type="EMBL" id="MCK8142950.1"/>
    </source>
</evidence>
<keyword evidence="3 6" id="KW-0812">Transmembrane</keyword>
<keyword evidence="5 6" id="KW-0472">Membrane</keyword>
<dbReference type="PANTHER" id="PTHR34187">
    <property type="entry name" value="FGR18P"/>
    <property type="match status" value="1"/>
</dbReference>
<keyword evidence="4 6" id="KW-1133">Transmembrane helix</keyword>
<evidence type="ECO:0000256" key="4">
    <source>
        <dbReference type="ARBA" id="ARBA00022989"/>
    </source>
</evidence>
<comment type="caution">
    <text evidence="8">The sequence shown here is derived from an EMBL/GenBank/DDBJ whole genome shotgun (WGS) entry which is preliminary data.</text>
</comment>
<evidence type="ECO:0000313" key="9">
    <source>
        <dbReference type="Proteomes" id="UP001139260"/>
    </source>
</evidence>
<dbReference type="RefSeq" id="WP_210645972.1">
    <property type="nucleotide sequence ID" value="NZ_JALNUB010000009.1"/>
</dbReference>
<dbReference type="Proteomes" id="UP001139260">
    <property type="component" value="Unassembled WGS sequence"/>
</dbReference>
<sequence length="127" mass="14688">MENKDDKYFINEFLSNERTFLSWIRTAVGILVFGFVTVKFSLFLKHIPTKNIQEIPIHISDYTVNMGFGFLIAGALIILLAYLRYIQTIKLLKKGEYKYSSLLVTIFSVILFIMVISLISYLIASNY</sequence>
<keyword evidence="2" id="KW-1003">Cell membrane</keyword>
<gene>
    <name evidence="8" type="ORF">MW871_13700</name>
</gene>
<evidence type="ECO:0000256" key="1">
    <source>
        <dbReference type="ARBA" id="ARBA00004651"/>
    </source>
</evidence>
<comment type="subcellular location">
    <subcellularLocation>
        <location evidence="1">Cell membrane</location>
        <topology evidence="1">Multi-pass membrane protein</topology>
    </subcellularLocation>
</comment>
<dbReference type="EMBL" id="JALNUB010000009">
    <property type="protein sequence ID" value="MCK8142950.1"/>
    <property type="molecule type" value="Genomic_DNA"/>
</dbReference>
<accession>A0A9X1XSG0</accession>
<evidence type="ECO:0000256" key="2">
    <source>
        <dbReference type="ARBA" id="ARBA00022475"/>
    </source>
</evidence>
<protein>
    <submittedName>
        <fullName evidence="8">DUF202 domain-containing protein</fullName>
    </submittedName>
</protein>
<dbReference type="InterPro" id="IPR052053">
    <property type="entry name" value="IM_YidH-like"/>
</dbReference>
<evidence type="ECO:0000259" key="7">
    <source>
        <dbReference type="Pfam" id="PF02656"/>
    </source>
</evidence>
<evidence type="ECO:0000256" key="6">
    <source>
        <dbReference type="SAM" id="Phobius"/>
    </source>
</evidence>
<name>A0A9X1XSG0_9FLAO</name>
<dbReference type="InterPro" id="IPR003807">
    <property type="entry name" value="DUF202"/>
</dbReference>
<feature type="domain" description="DUF202" evidence="7">
    <location>
        <begin position="13"/>
        <end position="90"/>
    </location>
</feature>
<feature type="transmembrane region" description="Helical" evidence="6">
    <location>
        <begin position="20"/>
        <end position="42"/>
    </location>
</feature>
<dbReference type="AlphaFoldDB" id="A0A9X1XSG0"/>
<organism evidence="8 9">
    <name type="scientific">Flavobacterium pygoscelis</name>
    <dbReference type="NCBI Taxonomy" id="2893176"/>
    <lineage>
        <taxon>Bacteria</taxon>
        <taxon>Pseudomonadati</taxon>
        <taxon>Bacteroidota</taxon>
        <taxon>Flavobacteriia</taxon>
        <taxon>Flavobacteriales</taxon>
        <taxon>Flavobacteriaceae</taxon>
        <taxon>Flavobacterium</taxon>
    </lineage>
</organism>
<feature type="transmembrane region" description="Helical" evidence="6">
    <location>
        <begin position="62"/>
        <end position="82"/>
    </location>
</feature>